<dbReference type="RefSeq" id="WP_044243427.1">
    <property type="nucleotide sequence ID" value="NZ_ASRX01000029.1"/>
</dbReference>
<evidence type="ECO:0000313" key="1">
    <source>
        <dbReference type="EMBL" id="EYF04839.1"/>
    </source>
</evidence>
<sequence>MARNRNALLSEVYDREFPDVKGLDALAQAVQRRAIKQRERSPEGVLRSLAHLARYEDDTFDDLVIDPGLVDALAEGKGARDQKIIAQVSGELRQWLDGRDGGKRQRAVYALVRFSGAASEFVARGLAGPPEDQVAVLHALANPLHEDVATAKRAVRFTAMPAEILPLLRPLLSSKALKRLADRDTADWRDGVRILRLLLQIEPGAATDEVHAVLLDALEVDELRPLFHRKYLQAEFSGVRMPASPAVRSRFERGAAILDKARTSGLPSRVELAVLGALAMLVRSDAALACRTASLFELLGSTMSPETLVPFVELLTASADLLGPEEILKLAGFMTQDPEERLPAAAAAWVRLDPAKAKDLARRFHEGDRARVERRWFAAAGAHMAFQDRKPEIAALIPETALAAAMDGAPSEIARPILESLVRKARNPAELMFAVSIASARRERAVLRPVLAKLQDTPFRIDAKLEALLVPLMGPENEDHVQNEIDGENPFRDRREALARALAAALARRPD</sequence>
<protein>
    <submittedName>
        <fullName evidence="1">Uncharacterized protein</fullName>
    </submittedName>
</protein>
<dbReference type="Proteomes" id="UP000019678">
    <property type="component" value="Unassembled WGS sequence"/>
</dbReference>
<accession>A0A017T6I1</accession>
<name>A0A017T6I1_9BACT</name>
<keyword evidence="2" id="KW-1185">Reference proteome</keyword>
<gene>
    <name evidence="1" type="ORF">CAP_3865</name>
</gene>
<comment type="caution">
    <text evidence="1">The sequence shown here is derived from an EMBL/GenBank/DDBJ whole genome shotgun (WGS) entry which is preliminary data.</text>
</comment>
<reference evidence="1 2" key="1">
    <citation type="submission" date="2013-05" db="EMBL/GenBank/DDBJ databases">
        <title>Genome assembly of Chondromyces apiculatus DSM 436.</title>
        <authorList>
            <person name="Sharma G."/>
            <person name="Khatri I."/>
            <person name="Kaur C."/>
            <person name="Mayilraj S."/>
            <person name="Subramanian S."/>
        </authorList>
    </citation>
    <scope>NUCLEOTIDE SEQUENCE [LARGE SCALE GENOMIC DNA]</scope>
    <source>
        <strain evidence="1 2">DSM 436</strain>
    </source>
</reference>
<dbReference type="AlphaFoldDB" id="A0A017T6I1"/>
<evidence type="ECO:0000313" key="2">
    <source>
        <dbReference type="Proteomes" id="UP000019678"/>
    </source>
</evidence>
<organism evidence="1 2">
    <name type="scientific">Chondromyces apiculatus DSM 436</name>
    <dbReference type="NCBI Taxonomy" id="1192034"/>
    <lineage>
        <taxon>Bacteria</taxon>
        <taxon>Pseudomonadati</taxon>
        <taxon>Myxococcota</taxon>
        <taxon>Polyangia</taxon>
        <taxon>Polyangiales</taxon>
        <taxon>Polyangiaceae</taxon>
        <taxon>Chondromyces</taxon>
    </lineage>
</organism>
<dbReference type="EMBL" id="ASRX01000029">
    <property type="protein sequence ID" value="EYF04839.1"/>
    <property type="molecule type" value="Genomic_DNA"/>
</dbReference>
<proteinExistence type="predicted"/>